<dbReference type="GeneID" id="63868092"/>
<dbReference type="AlphaFoldDB" id="A0A8G1RPR8"/>
<feature type="transmembrane region" description="Helical" evidence="1">
    <location>
        <begin position="32"/>
        <end position="54"/>
    </location>
</feature>
<organism evidence="2 3">
    <name type="scientific">Aspergillus fijiensis CBS 313.89</name>
    <dbReference type="NCBI Taxonomy" id="1448319"/>
    <lineage>
        <taxon>Eukaryota</taxon>
        <taxon>Fungi</taxon>
        <taxon>Dikarya</taxon>
        <taxon>Ascomycota</taxon>
        <taxon>Pezizomycotina</taxon>
        <taxon>Eurotiomycetes</taxon>
        <taxon>Eurotiomycetidae</taxon>
        <taxon>Eurotiales</taxon>
        <taxon>Aspergillaceae</taxon>
        <taxon>Aspergillus</taxon>
    </lineage>
</organism>
<evidence type="ECO:0000313" key="2">
    <source>
        <dbReference type="EMBL" id="RAK77992.1"/>
    </source>
</evidence>
<proteinExistence type="predicted"/>
<evidence type="ECO:0000256" key="1">
    <source>
        <dbReference type="SAM" id="Phobius"/>
    </source>
</evidence>
<protein>
    <submittedName>
        <fullName evidence="2">Uncharacterized protein</fullName>
    </submittedName>
</protein>
<accession>A0A8G1RPR8</accession>
<sequence length="95" mass="10839">MKMTYQILQPAASNHRLDLSCSSNLFNLFRGLIIVCLFFSTHFRSQGLSIYLILELSTYLSPYRTPLSLPRSTVRPYLSPAHFHQVVGDCLCTVQ</sequence>
<keyword evidence="3" id="KW-1185">Reference proteome</keyword>
<keyword evidence="1" id="KW-0472">Membrane</keyword>
<dbReference type="RefSeq" id="XP_040802002.1">
    <property type="nucleotide sequence ID" value="XM_040950757.1"/>
</dbReference>
<dbReference type="VEuPathDB" id="FungiDB:BO72DRAFT_83176"/>
<reference evidence="2 3" key="1">
    <citation type="submission" date="2018-02" db="EMBL/GenBank/DDBJ databases">
        <title>The genomes of Aspergillus section Nigri reveals drivers in fungal speciation.</title>
        <authorList>
            <consortium name="DOE Joint Genome Institute"/>
            <person name="Vesth T.C."/>
            <person name="Nybo J."/>
            <person name="Theobald S."/>
            <person name="Brandl J."/>
            <person name="Frisvad J.C."/>
            <person name="Nielsen K.F."/>
            <person name="Lyhne E.K."/>
            <person name="Kogle M.E."/>
            <person name="Kuo A."/>
            <person name="Riley R."/>
            <person name="Clum A."/>
            <person name="Nolan M."/>
            <person name="Lipzen A."/>
            <person name="Salamov A."/>
            <person name="Henrissat B."/>
            <person name="Wiebenga A."/>
            <person name="De vries R.P."/>
            <person name="Grigoriev I.V."/>
            <person name="Mortensen U.H."/>
            <person name="Andersen M.R."/>
            <person name="Baker S.E."/>
        </authorList>
    </citation>
    <scope>NUCLEOTIDE SEQUENCE [LARGE SCALE GENOMIC DNA]</scope>
    <source>
        <strain evidence="2 3">CBS 313.89</strain>
    </source>
</reference>
<dbReference type="Proteomes" id="UP000249789">
    <property type="component" value="Unassembled WGS sequence"/>
</dbReference>
<name>A0A8G1RPR8_9EURO</name>
<gene>
    <name evidence="2" type="ORF">BO72DRAFT_83176</name>
</gene>
<keyword evidence="1" id="KW-0812">Transmembrane</keyword>
<keyword evidence="1" id="KW-1133">Transmembrane helix</keyword>
<evidence type="ECO:0000313" key="3">
    <source>
        <dbReference type="Proteomes" id="UP000249789"/>
    </source>
</evidence>
<dbReference type="EMBL" id="KZ824639">
    <property type="protein sequence ID" value="RAK77992.1"/>
    <property type="molecule type" value="Genomic_DNA"/>
</dbReference>